<reference evidence="3" key="1">
    <citation type="submission" date="2023-08" db="EMBL/GenBank/DDBJ databases">
        <authorList>
            <person name="Chen Y."/>
            <person name="Shah S."/>
            <person name="Dougan E. K."/>
            <person name="Thang M."/>
            <person name="Chan C."/>
        </authorList>
    </citation>
    <scope>NUCLEOTIDE SEQUENCE</scope>
</reference>
<feature type="transmembrane region" description="Helical" evidence="2">
    <location>
        <begin position="606"/>
        <end position="628"/>
    </location>
</feature>
<evidence type="ECO:0000256" key="1">
    <source>
        <dbReference type="SAM" id="MobiDB-lite"/>
    </source>
</evidence>
<evidence type="ECO:0008006" key="5">
    <source>
        <dbReference type="Google" id="ProtNLM"/>
    </source>
</evidence>
<dbReference type="SUPFAM" id="SSF57184">
    <property type="entry name" value="Growth factor receptor domain"/>
    <property type="match status" value="1"/>
</dbReference>
<gene>
    <name evidence="3" type="ORF">EVOR1521_LOCUS13423</name>
</gene>
<keyword evidence="2" id="KW-0812">Transmembrane</keyword>
<keyword evidence="2" id="KW-1133">Transmembrane helix</keyword>
<dbReference type="EMBL" id="CAUJNA010001502">
    <property type="protein sequence ID" value="CAJ1387313.1"/>
    <property type="molecule type" value="Genomic_DNA"/>
</dbReference>
<keyword evidence="4" id="KW-1185">Reference proteome</keyword>
<evidence type="ECO:0000313" key="4">
    <source>
        <dbReference type="Proteomes" id="UP001178507"/>
    </source>
</evidence>
<dbReference type="PANTHER" id="PTHR46967">
    <property type="entry name" value="INSULIN-LIKE GROWTH FACTOR BINDING PROTEIN,N-TERMINAL"/>
    <property type="match status" value="1"/>
</dbReference>
<dbReference type="PANTHER" id="PTHR46967:SF2">
    <property type="entry name" value="SUSHI, VON WILLEBRAND FACTOR TYPE A, EGF AND PENTRAXIN DOMAIN-CONTAINING PROTEIN 1-LIKE"/>
    <property type="match status" value="1"/>
</dbReference>
<dbReference type="AlphaFoldDB" id="A0AA36IGF5"/>
<evidence type="ECO:0000313" key="3">
    <source>
        <dbReference type="EMBL" id="CAJ1387313.1"/>
    </source>
</evidence>
<evidence type="ECO:0000256" key="2">
    <source>
        <dbReference type="SAM" id="Phobius"/>
    </source>
</evidence>
<feature type="region of interest" description="Disordered" evidence="1">
    <location>
        <begin position="865"/>
        <end position="891"/>
    </location>
</feature>
<keyword evidence="2" id="KW-0472">Membrane</keyword>
<feature type="transmembrane region" description="Helical" evidence="2">
    <location>
        <begin position="423"/>
        <end position="442"/>
    </location>
</feature>
<dbReference type="Proteomes" id="UP001178507">
    <property type="component" value="Unassembled WGS sequence"/>
</dbReference>
<feature type="transmembrane region" description="Helical" evidence="2">
    <location>
        <begin position="582"/>
        <end position="599"/>
    </location>
</feature>
<accession>A0AA36IGF5</accession>
<organism evidence="3 4">
    <name type="scientific">Effrenium voratum</name>
    <dbReference type="NCBI Taxonomy" id="2562239"/>
    <lineage>
        <taxon>Eukaryota</taxon>
        <taxon>Sar</taxon>
        <taxon>Alveolata</taxon>
        <taxon>Dinophyceae</taxon>
        <taxon>Suessiales</taxon>
        <taxon>Symbiodiniaceae</taxon>
        <taxon>Effrenium</taxon>
    </lineage>
</organism>
<name>A0AA36IGF5_9DINO</name>
<dbReference type="Gene3D" id="2.10.50.10">
    <property type="entry name" value="Tumor Necrosis Factor Receptor, subunit A, domain 2"/>
    <property type="match status" value="1"/>
</dbReference>
<feature type="transmembrane region" description="Helical" evidence="2">
    <location>
        <begin position="634"/>
        <end position="654"/>
    </location>
</feature>
<feature type="transmembrane region" description="Helical" evidence="2">
    <location>
        <begin position="507"/>
        <end position="528"/>
    </location>
</feature>
<feature type="transmembrane region" description="Helical" evidence="2">
    <location>
        <begin position="540"/>
        <end position="557"/>
    </location>
</feature>
<dbReference type="SMART" id="SM01411">
    <property type="entry name" value="Ephrin_rec_like"/>
    <property type="match status" value="2"/>
</dbReference>
<feature type="transmembrane region" description="Helical" evidence="2">
    <location>
        <begin position="189"/>
        <end position="217"/>
    </location>
</feature>
<sequence>MGAKASSLASQTAQLRGRFAHVAGLSACTPCPAGSTSVAGSQVCQLCPGGRFAEAGSNECLHCPVGRAAALGRSNCSFCPPGRFSSAFSLECQDCPVGSSQAAWGQSKCLQDGVGQQSLLAGTAQPENAPGYYAVWDEDDFIGMEACSLRPAACLAQGRCAEGASGRHCFACLEGSSSTSCYQCQDRSVYVIIGLLVALLCVAFYTALAAVLTLTAASAQQPHMELLKLLLNHCAAASVLLSCFFRAVAAKGKTEPTLQWVVSYLMVTDGTPPSENWFLSLPCLFQPSRTQETAAAFARLAAASHKEYQSLALAEDRALLAGYQESAELRLLLCWFLVPLLGAWLPCLVLLLKLRWRLARCRQWASAMEFFTKVYFFGWEDSLDPRQAEMTEIFNERIWGFCWPLMHAESMGARARKKNPRGCLMSCGCFLLAPLSLPWLLIKWLLQLHRRRFLTETAPLRSAMLYCLGFAAARRCARGIICVQSGSTWVLYHSGAVQCTAQRPLHYLALAGGLTWVLWPLACSCVMWYQRPRMEREAFARRYAVMLLGYNYTRWWWEAMISARKLLLISAEVVPLEHYQRFLLIACVLILSLLGHVVLKPSDRRWYGLLNNLEICQLLVLLLLSFLYVMALELWLSTVLVVILSVLLHGAYLAQLAFCFCRAAVLDMHIEHPKLDDPKPGYRGRLVRWLIGFKKRQECAQPYIAYDNVHRFVSVLGKGGNVAAVPHLTSGSELLRAGYDNVRCKLSEVPAMLKAKPARGTLKRRGSQQEKLERVLQEASTSVPLQVRRQAARHLLFTVGWVAKKRSTFSSSLLDFVVRAVFMLADDSRESPEDGPQEVDKYAIQQANRQRDLLVIANMAKESGAALPPGIAGRAGQGRRLQRQTPIAEPG</sequence>
<comment type="caution">
    <text evidence="3">The sequence shown here is derived from an EMBL/GenBank/DDBJ whole genome shotgun (WGS) entry which is preliminary data.</text>
</comment>
<feature type="transmembrane region" description="Helical" evidence="2">
    <location>
        <begin position="329"/>
        <end position="352"/>
    </location>
</feature>
<dbReference type="InterPro" id="IPR009030">
    <property type="entry name" value="Growth_fac_rcpt_cys_sf"/>
</dbReference>
<protein>
    <recommendedName>
        <fullName evidence="5">Tyrosine-protein kinase ephrin type A/B receptor-like domain-containing protein</fullName>
    </recommendedName>
</protein>
<proteinExistence type="predicted"/>